<reference evidence="1 2" key="1">
    <citation type="journal article" date="2019" name="Int. J. Syst. Evol. Microbiol.">
        <title>The Global Catalogue of Microorganisms (GCM) 10K type strain sequencing project: providing services to taxonomists for standard genome sequencing and annotation.</title>
        <authorList>
            <consortium name="The Broad Institute Genomics Platform"/>
            <consortium name="The Broad Institute Genome Sequencing Center for Infectious Disease"/>
            <person name="Wu L."/>
            <person name="Ma J."/>
        </authorList>
    </citation>
    <scope>NUCLEOTIDE SEQUENCE [LARGE SCALE GENOMIC DNA]</scope>
    <source>
        <strain evidence="1 2">JCM 17504</strain>
    </source>
</reference>
<sequence length="88" mass="9662">MLYLSIDDLEMGFAVENEPTAAFEDVSRTVELSGDADVQVDLCEEQSVGRLQLSGAIRDRAEQIYIGASVRAFTLTKKYVPVEGCCRA</sequence>
<evidence type="ECO:0000313" key="2">
    <source>
        <dbReference type="Proteomes" id="UP001501729"/>
    </source>
</evidence>
<comment type="caution">
    <text evidence="1">The sequence shown here is derived from an EMBL/GenBank/DDBJ whole genome shotgun (WGS) entry which is preliminary data.</text>
</comment>
<organism evidence="1 2">
    <name type="scientific">Haladaptatus pallidirubidus</name>
    <dbReference type="NCBI Taxonomy" id="1008152"/>
    <lineage>
        <taxon>Archaea</taxon>
        <taxon>Methanobacteriati</taxon>
        <taxon>Methanobacteriota</taxon>
        <taxon>Stenosarchaea group</taxon>
        <taxon>Halobacteria</taxon>
        <taxon>Halobacteriales</taxon>
        <taxon>Haladaptataceae</taxon>
        <taxon>Haladaptatus</taxon>
    </lineage>
</organism>
<accession>A0AAV3UK15</accession>
<dbReference type="AlphaFoldDB" id="A0AAV3UK15"/>
<gene>
    <name evidence="1" type="ORF">GCM10025751_33140</name>
</gene>
<keyword evidence="2" id="KW-1185">Reference proteome</keyword>
<dbReference type="EMBL" id="BAABKX010000014">
    <property type="protein sequence ID" value="GAA5054526.1"/>
    <property type="molecule type" value="Genomic_DNA"/>
</dbReference>
<protein>
    <submittedName>
        <fullName evidence="1">Uncharacterized protein</fullName>
    </submittedName>
</protein>
<evidence type="ECO:0000313" key="1">
    <source>
        <dbReference type="EMBL" id="GAA5054526.1"/>
    </source>
</evidence>
<dbReference type="Proteomes" id="UP001501729">
    <property type="component" value="Unassembled WGS sequence"/>
</dbReference>
<proteinExistence type="predicted"/>
<name>A0AAV3UK15_9EURY</name>